<dbReference type="Gene3D" id="3.30.1450.10">
    <property type="match status" value="1"/>
</dbReference>
<proteinExistence type="predicted"/>
<name>A0A1H0E6U8_9PSED</name>
<keyword evidence="7" id="KW-1185">Reference proteome</keyword>
<dbReference type="InterPro" id="IPR007450">
    <property type="entry name" value="BamE_dom"/>
</dbReference>
<dbReference type="Pfam" id="PF04355">
    <property type="entry name" value="BamE"/>
    <property type="match status" value="1"/>
</dbReference>
<keyword evidence="6" id="KW-0449">Lipoprotein</keyword>
<dbReference type="GO" id="GO:0019867">
    <property type="term" value="C:outer membrane"/>
    <property type="evidence" value="ECO:0007669"/>
    <property type="project" value="InterPro"/>
</dbReference>
<evidence type="ECO:0000259" key="5">
    <source>
        <dbReference type="Pfam" id="PF04355"/>
    </source>
</evidence>
<gene>
    <name evidence="6" type="ORF">SAMN05216193_10563</name>
</gene>
<dbReference type="PROSITE" id="PS51257">
    <property type="entry name" value="PROKAR_LIPOPROTEIN"/>
    <property type="match status" value="1"/>
</dbReference>
<dbReference type="AlphaFoldDB" id="A0A1H0E6U8"/>
<dbReference type="RefSeq" id="WP_084313277.1">
    <property type="nucleotide sequence ID" value="NZ_FNIJ01000005.1"/>
</dbReference>
<dbReference type="EMBL" id="FNIJ01000005">
    <property type="protein sequence ID" value="SDN78114.1"/>
    <property type="molecule type" value="Genomic_DNA"/>
</dbReference>
<dbReference type="Proteomes" id="UP000242957">
    <property type="component" value="Unassembled WGS sequence"/>
</dbReference>
<evidence type="ECO:0000256" key="4">
    <source>
        <dbReference type="SAM" id="SignalP"/>
    </source>
</evidence>
<evidence type="ECO:0000313" key="6">
    <source>
        <dbReference type="EMBL" id="SDN78114.1"/>
    </source>
</evidence>
<reference evidence="7" key="1">
    <citation type="submission" date="2016-10" db="EMBL/GenBank/DDBJ databases">
        <authorList>
            <person name="Varghese N."/>
            <person name="Submissions S."/>
        </authorList>
    </citation>
    <scope>NUCLEOTIDE SEQUENCE [LARGE SCALE GENOMIC DNA]</scope>
    <source>
        <strain evidence="7">JCM 21621</strain>
    </source>
</reference>
<keyword evidence="1 4" id="KW-0732">Signal</keyword>
<organism evidence="6 7">
    <name type="scientific">Pseudomonas jinjuensis</name>
    <dbReference type="NCBI Taxonomy" id="198616"/>
    <lineage>
        <taxon>Bacteria</taxon>
        <taxon>Pseudomonadati</taxon>
        <taxon>Pseudomonadota</taxon>
        <taxon>Gammaproteobacteria</taxon>
        <taxon>Pseudomonadales</taxon>
        <taxon>Pseudomonadaceae</taxon>
        <taxon>Pseudomonas</taxon>
    </lineage>
</organism>
<dbReference type="InterPro" id="IPR037873">
    <property type="entry name" value="BamE-like"/>
</dbReference>
<evidence type="ECO:0000256" key="3">
    <source>
        <dbReference type="SAM" id="MobiDB-lite"/>
    </source>
</evidence>
<evidence type="ECO:0000256" key="1">
    <source>
        <dbReference type="ARBA" id="ARBA00022729"/>
    </source>
</evidence>
<feature type="region of interest" description="Disordered" evidence="3">
    <location>
        <begin position="35"/>
        <end position="54"/>
    </location>
</feature>
<dbReference type="STRING" id="198616.SAMN05216193_10563"/>
<accession>A0A1H0E6U8</accession>
<keyword evidence="2" id="KW-0472">Membrane</keyword>
<feature type="domain" description="Outer membrane protein assembly factor BamE" evidence="5">
    <location>
        <begin position="54"/>
        <end position="124"/>
    </location>
</feature>
<evidence type="ECO:0000313" key="7">
    <source>
        <dbReference type="Proteomes" id="UP000242957"/>
    </source>
</evidence>
<protein>
    <submittedName>
        <fullName evidence="6">Outer membrane protein assembly factor BamE, lipoprotein component of the BamABCDE complex</fullName>
    </submittedName>
</protein>
<evidence type="ECO:0000256" key="2">
    <source>
        <dbReference type="ARBA" id="ARBA00023136"/>
    </source>
</evidence>
<feature type="signal peptide" evidence="4">
    <location>
        <begin position="1"/>
        <end position="22"/>
    </location>
</feature>
<sequence>MFKATRNTLRFAVAATALAALAACGTRTISDVDSQGITQEPVFPETSQATRPDGSYANLENLGKIASGMTKAQIQELIGSPHFKEGMFGVREWDYILKFRQPNGQPDQVCQYKVLFDENLLARSFYYYPEDCRARAEEQPAPVKSESLTLSADATFAFGSAVLSEPGRTELASLAGCLGGAGNFRIASKLAPTGDSVLAE</sequence>
<dbReference type="OrthoDB" id="1149075at2"/>
<feature type="chain" id="PRO_5017487194" evidence="4">
    <location>
        <begin position="23"/>
        <end position="200"/>
    </location>
</feature>